<evidence type="ECO:0000256" key="1">
    <source>
        <dbReference type="SAM" id="Phobius"/>
    </source>
</evidence>
<feature type="transmembrane region" description="Helical" evidence="1">
    <location>
        <begin position="314"/>
        <end position="335"/>
    </location>
</feature>
<reference evidence="2" key="1">
    <citation type="submission" date="2020-04" db="EMBL/GenBank/DDBJ databases">
        <authorList>
            <person name="Zhang T."/>
        </authorList>
    </citation>
    <scope>NUCLEOTIDE SEQUENCE</scope>
    <source>
        <strain evidence="2">HKST-UBA01</strain>
    </source>
</reference>
<reference evidence="2" key="2">
    <citation type="journal article" date="2021" name="Microbiome">
        <title>Successional dynamics and alternative stable states in a saline activated sludge microbial community over 9 years.</title>
        <authorList>
            <person name="Wang Y."/>
            <person name="Ye J."/>
            <person name="Ju F."/>
            <person name="Liu L."/>
            <person name="Boyd J.A."/>
            <person name="Deng Y."/>
            <person name="Parks D.H."/>
            <person name="Jiang X."/>
            <person name="Yin X."/>
            <person name="Woodcroft B.J."/>
            <person name="Tyson G.W."/>
            <person name="Hugenholtz P."/>
            <person name="Polz M.F."/>
            <person name="Zhang T."/>
        </authorList>
    </citation>
    <scope>NUCLEOTIDE SEQUENCE</scope>
    <source>
        <strain evidence="2">HKST-UBA01</strain>
    </source>
</reference>
<accession>A0A955RP30</accession>
<feature type="transmembrane region" description="Helical" evidence="1">
    <location>
        <begin position="7"/>
        <end position="31"/>
    </location>
</feature>
<gene>
    <name evidence="2" type="ORF">KC571_01370</name>
</gene>
<keyword evidence="1" id="KW-1133">Transmembrane helix</keyword>
<evidence type="ECO:0000313" key="3">
    <source>
        <dbReference type="Proteomes" id="UP000701698"/>
    </source>
</evidence>
<protein>
    <submittedName>
        <fullName evidence="2">Uncharacterized protein</fullName>
    </submittedName>
</protein>
<keyword evidence="1" id="KW-0472">Membrane</keyword>
<feature type="transmembrane region" description="Helical" evidence="1">
    <location>
        <begin position="252"/>
        <end position="279"/>
    </location>
</feature>
<comment type="caution">
    <text evidence="2">The sequence shown here is derived from an EMBL/GenBank/DDBJ whole genome shotgun (WGS) entry which is preliminary data.</text>
</comment>
<keyword evidence="1" id="KW-0812">Transmembrane</keyword>
<organism evidence="2 3">
    <name type="scientific">candidate division WWE3 bacterium</name>
    <dbReference type="NCBI Taxonomy" id="2053526"/>
    <lineage>
        <taxon>Bacteria</taxon>
        <taxon>Katanobacteria</taxon>
    </lineage>
</organism>
<dbReference type="EMBL" id="JAGQKX010000022">
    <property type="protein sequence ID" value="MCA9390026.1"/>
    <property type="molecule type" value="Genomic_DNA"/>
</dbReference>
<proteinExistence type="predicted"/>
<dbReference type="AlphaFoldDB" id="A0A955RP30"/>
<feature type="transmembrane region" description="Helical" evidence="1">
    <location>
        <begin position="227"/>
        <end position="245"/>
    </location>
</feature>
<name>A0A955RP30_UNCKA</name>
<evidence type="ECO:0000313" key="2">
    <source>
        <dbReference type="EMBL" id="MCA9390026.1"/>
    </source>
</evidence>
<dbReference type="Proteomes" id="UP000701698">
    <property type="component" value="Unassembled WGS sequence"/>
</dbReference>
<sequence>MIIVRRFASLLFMAIMIPLTLMTVVGMTLSLTVLKPDFLKNGLDRSGVYELPFQPDTADLVIETISEDGEFPIPKAELVNIVYDLQEELYPILGPDYIRSKVEPIIDNFYAWMLRDTSDLSLEITIDSDVLDRVVTHTEEAIFNQLENLPECAGALDLESLDSLDCIPQGFNKTQVRQILEQSGVDYTAIIREQLPEKINLSDQIIQSETYPQLLLIRQYIADSQQILQFAFIIDLLLFVAIATLNRHRWPVWGGVALILNGVIPTLLGLVVQIAIPAVVTVQRLQSSQEIPVFVQPIIISIVNYLGSEIGLRLLLVGGIPLVLGISFLILPKYLNTAEQPLP</sequence>